<keyword evidence="1" id="KW-1133">Transmembrane helix</keyword>
<organism evidence="2 3">
    <name type="scientific">Subtercola boreus</name>
    <dbReference type="NCBI Taxonomy" id="120213"/>
    <lineage>
        <taxon>Bacteria</taxon>
        <taxon>Bacillati</taxon>
        <taxon>Actinomycetota</taxon>
        <taxon>Actinomycetes</taxon>
        <taxon>Micrococcales</taxon>
        <taxon>Microbacteriaceae</taxon>
        <taxon>Subtercola</taxon>
    </lineage>
</organism>
<accession>A0A3E0VY69</accession>
<keyword evidence="1" id="KW-0472">Membrane</keyword>
<protein>
    <submittedName>
        <fullName evidence="2">Uncharacterized protein</fullName>
    </submittedName>
</protein>
<proteinExistence type="predicted"/>
<reference evidence="2 3" key="1">
    <citation type="submission" date="2017-04" db="EMBL/GenBank/DDBJ databases">
        <title>Comparative genome analysis of Subtercola boreus.</title>
        <authorList>
            <person name="Cho Y.-J."/>
            <person name="Cho A."/>
            <person name="Kim O.-S."/>
            <person name="Lee J.-I."/>
        </authorList>
    </citation>
    <scope>NUCLEOTIDE SEQUENCE [LARGE SCALE GENOMIC DNA]</scope>
    <source>
        <strain evidence="2 3">P27479</strain>
    </source>
</reference>
<evidence type="ECO:0000313" key="2">
    <source>
        <dbReference type="EMBL" id="RFA15044.1"/>
    </source>
</evidence>
<evidence type="ECO:0000256" key="1">
    <source>
        <dbReference type="SAM" id="Phobius"/>
    </source>
</evidence>
<feature type="transmembrane region" description="Helical" evidence="1">
    <location>
        <begin position="115"/>
        <end position="137"/>
    </location>
</feature>
<keyword evidence="1" id="KW-0812">Transmembrane</keyword>
<evidence type="ECO:0000313" key="3">
    <source>
        <dbReference type="Proteomes" id="UP000256541"/>
    </source>
</evidence>
<dbReference type="EMBL" id="NBXB01000022">
    <property type="protein sequence ID" value="RFA15044.1"/>
    <property type="molecule type" value="Genomic_DNA"/>
</dbReference>
<sequence>MTGSGGVRWLECHQVALYLGALAVGAAAGLGAPSVAGGLDVMITPVLGLLLFATFLGVPIIELPHVDQRCCTEVHRRDEQARCAVRRHPAHGRRRPARCRPELLRAERRVRDYPAGTYTIASLVIIIPLLILGWYLMRVRILEIAKAREGYTGAFPMVANRLLGDSASHPKKE</sequence>
<gene>
    <name evidence="2" type="ORF">B7R22_07480</name>
</gene>
<dbReference type="Proteomes" id="UP000256541">
    <property type="component" value="Unassembled WGS sequence"/>
</dbReference>
<feature type="transmembrane region" description="Helical" evidence="1">
    <location>
        <begin position="42"/>
        <end position="61"/>
    </location>
</feature>
<feature type="transmembrane region" description="Helical" evidence="1">
    <location>
        <begin position="15"/>
        <end position="36"/>
    </location>
</feature>
<comment type="caution">
    <text evidence="2">The sequence shown here is derived from an EMBL/GenBank/DDBJ whole genome shotgun (WGS) entry which is preliminary data.</text>
</comment>
<dbReference type="AlphaFoldDB" id="A0A3E0VY69"/>
<name>A0A3E0VY69_9MICO</name>